<proteinExistence type="predicted"/>
<reference evidence="2" key="2">
    <citation type="journal article" date="2021" name="Microorganisms">
        <title>Extensive Genome Exploration of Clostridium botulinum Group III Field Strains.</title>
        <authorList>
            <person name="Fillo S."/>
            <person name="Giordani F."/>
            <person name="Tonon E."/>
            <person name="Drigo I."/>
            <person name="Anselmo A."/>
            <person name="Fortunato A."/>
            <person name="Lista F."/>
            <person name="Bano L."/>
        </authorList>
    </citation>
    <scope>NUCLEOTIDE SEQUENCE</scope>
    <source>
        <strain evidence="2">IZSVe-TV_9877_3_12</strain>
    </source>
</reference>
<accession>A0A9Q3V7V7</accession>
<dbReference type="InterPro" id="IPR021338">
    <property type="entry name" value="DUF2953"/>
</dbReference>
<reference evidence="2" key="1">
    <citation type="submission" date="2020-02" db="EMBL/GenBank/DDBJ databases">
        <authorList>
            <person name="Fillo S."/>
            <person name="Giordani F."/>
            <person name="Tonon E."/>
            <person name="Drigo I."/>
            <person name="Anselmo A."/>
            <person name="Fortunato A."/>
            <person name="Bano L."/>
            <person name="Lista F."/>
        </authorList>
    </citation>
    <scope>NUCLEOTIDE SEQUENCE</scope>
    <source>
        <strain evidence="2">IZSVe-TV_9877_3_12</strain>
    </source>
</reference>
<dbReference type="EMBL" id="JAAMYB010000001">
    <property type="protein sequence ID" value="MCD3194024.1"/>
    <property type="molecule type" value="Genomic_DNA"/>
</dbReference>
<keyword evidence="1" id="KW-0472">Membrane</keyword>
<dbReference type="Pfam" id="PF11167">
    <property type="entry name" value="DUF2953"/>
    <property type="match status" value="1"/>
</dbReference>
<keyword evidence="1" id="KW-0812">Transmembrane</keyword>
<evidence type="ECO:0000256" key="1">
    <source>
        <dbReference type="SAM" id="Phobius"/>
    </source>
</evidence>
<comment type="caution">
    <text evidence="2">The sequence shown here is derived from an EMBL/GenBank/DDBJ whole genome shotgun (WGS) entry which is preliminary data.</text>
</comment>
<feature type="transmembrane region" description="Helical" evidence="1">
    <location>
        <begin position="6"/>
        <end position="27"/>
    </location>
</feature>
<dbReference type="AlphaFoldDB" id="A0A9Q3V7V7"/>
<name>A0A9Q3V7V7_CLOBO</name>
<protein>
    <submittedName>
        <fullName evidence="2">DUF2953 domain-containing protein</fullName>
    </submittedName>
</protein>
<evidence type="ECO:0000313" key="3">
    <source>
        <dbReference type="Proteomes" id="UP000813637"/>
    </source>
</evidence>
<dbReference type="Proteomes" id="UP000813637">
    <property type="component" value="Unassembled WGS sequence"/>
</dbReference>
<organism evidence="2 3">
    <name type="scientific">Clostridium botulinum C</name>
    <dbReference type="NCBI Taxonomy" id="36828"/>
    <lineage>
        <taxon>Bacteria</taxon>
        <taxon>Bacillati</taxon>
        <taxon>Bacillota</taxon>
        <taxon>Clostridia</taxon>
        <taxon>Eubacteriales</taxon>
        <taxon>Clostridiaceae</taxon>
        <taxon>Clostridium</taxon>
    </lineage>
</organism>
<keyword evidence="1" id="KW-1133">Transmembrane helix</keyword>
<sequence>MFIMYIFIITAITLIVLILLLLALIPLKIYFNANSYNLFNSNILFSWFNEFLKGKIICDNTGSLILNIYFYNKLIKTKPLILSNKSKNTLTSNKINILKNLKINSIDIKTYYGFKDPSLTGIICGIINLIPSFSYKNNISNYPNFNSDITYFDTSGKIHLNLLFTLTQIVKNKFNISFNNISYANK</sequence>
<evidence type="ECO:0000313" key="2">
    <source>
        <dbReference type="EMBL" id="MCD3194024.1"/>
    </source>
</evidence>
<gene>
    <name evidence="2" type="ORF">G8S53_01825</name>
</gene>